<feature type="compositionally biased region" description="Pro residues" evidence="8">
    <location>
        <begin position="230"/>
        <end position="249"/>
    </location>
</feature>
<feature type="region of interest" description="Disordered" evidence="8">
    <location>
        <begin position="199"/>
        <end position="374"/>
    </location>
</feature>
<keyword evidence="3" id="KW-0805">Transcription regulation</keyword>
<dbReference type="Proteomes" id="UP000294933">
    <property type="component" value="Unassembled WGS sequence"/>
</dbReference>
<feature type="compositionally biased region" description="Polar residues" evidence="8">
    <location>
        <begin position="256"/>
        <end position="271"/>
    </location>
</feature>
<dbReference type="PANTHER" id="PTHR47659:SF7">
    <property type="entry name" value="FUNGAL TRANSCRIPTIONAL REGULATORY PROTEIN, N-TERMINAL DOMAIN-CONTAINING PROTEIN"/>
    <property type="match status" value="1"/>
</dbReference>
<evidence type="ECO:0000256" key="2">
    <source>
        <dbReference type="ARBA" id="ARBA00022833"/>
    </source>
</evidence>
<feature type="compositionally biased region" description="Polar residues" evidence="8">
    <location>
        <begin position="1"/>
        <end position="26"/>
    </location>
</feature>
<dbReference type="InterPro" id="IPR036864">
    <property type="entry name" value="Zn2-C6_fun-type_DNA-bd_sf"/>
</dbReference>
<keyword evidence="2" id="KW-0862">Zinc</keyword>
<dbReference type="SMART" id="SM00066">
    <property type="entry name" value="GAL4"/>
    <property type="match status" value="1"/>
</dbReference>
<dbReference type="VEuPathDB" id="FungiDB:BD410DRAFT_787993"/>
<dbReference type="CDD" id="cd00067">
    <property type="entry name" value="GAL4"/>
    <property type="match status" value="1"/>
</dbReference>
<dbReference type="EMBL" id="ML170173">
    <property type="protein sequence ID" value="TDL22712.1"/>
    <property type="molecule type" value="Genomic_DNA"/>
</dbReference>
<feature type="compositionally biased region" description="Low complexity" evidence="8">
    <location>
        <begin position="27"/>
        <end position="38"/>
    </location>
</feature>
<organism evidence="10 11">
    <name type="scientific">Rickenella mellea</name>
    <dbReference type="NCBI Taxonomy" id="50990"/>
    <lineage>
        <taxon>Eukaryota</taxon>
        <taxon>Fungi</taxon>
        <taxon>Dikarya</taxon>
        <taxon>Basidiomycota</taxon>
        <taxon>Agaricomycotina</taxon>
        <taxon>Agaricomycetes</taxon>
        <taxon>Hymenochaetales</taxon>
        <taxon>Rickenellaceae</taxon>
        <taxon>Rickenella</taxon>
    </lineage>
</organism>
<name>A0A4Y7Q6E9_9AGAM</name>
<dbReference type="OrthoDB" id="5575144at2759"/>
<evidence type="ECO:0000313" key="10">
    <source>
        <dbReference type="EMBL" id="TDL22712.1"/>
    </source>
</evidence>
<reference evidence="10 11" key="1">
    <citation type="submission" date="2018-06" db="EMBL/GenBank/DDBJ databases">
        <title>A transcriptomic atlas of mushroom development highlights an independent origin of complex multicellularity.</title>
        <authorList>
            <consortium name="DOE Joint Genome Institute"/>
            <person name="Krizsan K."/>
            <person name="Almasi E."/>
            <person name="Merenyi Z."/>
            <person name="Sahu N."/>
            <person name="Viragh M."/>
            <person name="Koszo T."/>
            <person name="Mondo S."/>
            <person name="Kiss B."/>
            <person name="Balint B."/>
            <person name="Kues U."/>
            <person name="Barry K."/>
            <person name="Hegedus J.C."/>
            <person name="Henrissat B."/>
            <person name="Johnson J."/>
            <person name="Lipzen A."/>
            <person name="Ohm R."/>
            <person name="Nagy I."/>
            <person name="Pangilinan J."/>
            <person name="Yan J."/>
            <person name="Xiong Y."/>
            <person name="Grigoriev I.V."/>
            <person name="Hibbett D.S."/>
            <person name="Nagy L.G."/>
        </authorList>
    </citation>
    <scope>NUCLEOTIDE SEQUENCE [LARGE SCALE GENOMIC DNA]</scope>
    <source>
        <strain evidence="10 11">SZMC22713</strain>
    </source>
</reference>
<dbReference type="SUPFAM" id="SSF57701">
    <property type="entry name" value="Zn2/Cys6 DNA-binding domain"/>
    <property type="match status" value="1"/>
</dbReference>
<proteinExistence type="predicted"/>
<feature type="compositionally biased region" description="Polar residues" evidence="8">
    <location>
        <begin position="279"/>
        <end position="293"/>
    </location>
</feature>
<dbReference type="PANTHER" id="PTHR47659">
    <property type="entry name" value="ZN(II)2CYS6 TRANSCRIPTION FACTOR (EUROFUNG)-RELATED"/>
    <property type="match status" value="1"/>
</dbReference>
<dbReference type="GO" id="GO:0008270">
    <property type="term" value="F:zinc ion binding"/>
    <property type="evidence" value="ECO:0007669"/>
    <property type="project" value="InterPro"/>
</dbReference>
<protein>
    <recommendedName>
        <fullName evidence="7">Transcription activator of gluconeogenesis ERT1</fullName>
    </recommendedName>
</protein>
<dbReference type="InterPro" id="IPR050335">
    <property type="entry name" value="ERT1_acuK_gluconeogen_tf"/>
</dbReference>
<evidence type="ECO:0000259" key="9">
    <source>
        <dbReference type="PROSITE" id="PS50048"/>
    </source>
</evidence>
<dbReference type="GO" id="GO:0000981">
    <property type="term" value="F:DNA-binding transcription factor activity, RNA polymerase II-specific"/>
    <property type="evidence" value="ECO:0007669"/>
    <property type="project" value="InterPro"/>
</dbReference>
<evidence type="ECO:0000256" key="1">
    <source>
        <dbReference type="ARBA" id="ARBA00022723"/>
    </source>
</evidence>
<evidence type="ECO:0000256" key="8">
    <source>
        <dbReference type="SAM" id="MobiDB-lite"/>
    </source>
</evidence>
<dbReference type="STRING" id="50990.A0A4Y7Q6E9"/>
<evidence type="ECO:0000256" key="3">
    <source>
        <dbReference type="ARBA" id="ARBA00023015"/>
    </source>
</evidence>
<gene>
    <name evidence="10" type="ORF">BD410DRAFT_787993</name>
</gene>
<dbReference type="InterPro" id="IPR001138">
    <property type="entry name" value="Zn2Cys6_DnaBD"/>
</dbReference>
<keyword evidence="11" id="KW-1185">Reference proteome</keyword>
<dbReference type="GO" id="GO:0003677">
    <property type="term" value="F:DNA binding"/>
    <property type="evidence" value="ECO:0007669"/>
    <property type="project" value="UniProtKB-KW"/>
</dbReference>
<feature type="compositionally biased region" description="Low complexity" evidence="8">
    <location>
        <begin position="219"/>
        <end position="229"/>
    </location>
</feature>
<evidence type="ECO:0000313" key="11">
    <source>
        <dbReference type="Proteomes" id="UP000294933"/>
    </source>
</evidence>
<dbReference type="AlphaFoldDB" id="A0A4Y7Q6E9"/>
<evidence type="ECO:0000256" key="5">
    <source>
        <dbReference type="ARBA" id="ARBA00023163"/>
    </source>
</evidence>
<keyword evidence="5" id="KW-0804">Transcription</keyword>
<evidence type="ECO:0000256" key="7">
    <source>
        <dbReference type="ARBA" id="ARBA00040903"/>
    </source>
</evidence>
<feature type="compositionally biased region" description="Basic and acidic residues" evidence="8">
    <location>
        <begin position="321"/>
        <end position="330"/>
    </location>
</feature>
<dbReference type="PROSITE" id="PS50048">
    <property type="entry name" value="ZN2_CY6_FUNGAL_2"/>
    <property type="match status" value="1"/>
</dbReference>
<feature type="domain" description="Zn(2)-C6 fungal-type" evidence="9">
    <location>
        <begin position="108"/>
        <end position="137"/>
    </location>
</feature>
<keyword evidence="4" id="KW-0238">DNA-binding</keyword>
<evidence type="ECO:0000256" key="4">
    <source>
        <dbReference type="ARBA" id="ARBA00023125"/>
    </source>
</evidence>
<keyword evidence="1" id="KW-0479">Metal-binding</keyword>
<sequence length="374" mass="39648">MSENQAKGSSPTADHQPNQASYNGQQAVAYPPGAYPSYYPYPPQPADGNGHPPDPNAPQGYMMAFPPPPHGMIYAYPPGQGYPTMPFPPGMPLPAALVRPKRKQVKMACTNCAAACKRCDEARPCERCIKYGIADGCADGVRKERKKGIKRGPYKRKGKVNPDQQYEGYVPEQNPAADWNPGEGYYPYFYPPGIIAVGPDGQPIHPDQANGGNGQPGMPHAQYYPLHAAPYPPFPPYGHGPPGPYPPGVIPGQVMHQPQQNQAGSSAQDGSTPIDPAKTTGSGSGSAQAMQHAQQKDDGSGDDAGEGPSTPPMKNRKRRGARDDPDYEPKQKKRAPRPSAGGSAKKSGRKSGGDDLTDGGRANGDEMGVAANVQ</sequence>
<evidence type="ECO:0000256" key="6">
    <source>
        <dbReference type="ARBA" id="ARBA00023242"/>
    </source>
</evidence>
<feature type="region of interest" description="Disordered" evidence="8">
    <location>
        <begin position="1"/>
        <end position="61"/>
    </location>
</feature>
<keyword evidence="6" id="KW-0539">Nucleus</keyword>
<accession>A0A4Y7Q6E9</accession>